<organism evidence="12 13">
    <name type="scientific">Lapidilactobacillus gannanensis</name>
    <dbReference type="NCBI Taxonomy" id="2486002"/>
    <lineage>
        <taxon>Bacteria</taxon>
        <taxon>Bacillati</taxon>
        <taxon>Bacillota</taxon>
        <taxon>Bacilli</taxon>
        <taxon>Lactobacillales</taxon>
        <taxon>Lactobacillaceae</taxon>
        <taxon>Lapidilactobacillus</taxon>
    </lineage>
</organism>
<name>A0ABW4BKL8_9LACO</name>
<keyword evidence="5 10" id="KW-0548">Nucleotidyltransferase</keyword>
<evidence type="ECO:0000256" key="10">
    <source>
        <dbReference type="HAMAP-Rule" id="MF_00244"/>
    </source>
</evidence>
<proteinExistence type="inferred from homology"/>
<dbReference type="Gene3D" id="3.40.50.620">
    <property type="entry name" value="HUPs"/>
    <property type="match status" value="1"/>
</dbReference>
<keyword evidence="6 10" id="KW-0547">Nucleotide-binding</keyword>
<dbReference type="Proteomes" id="UP001597191">
    <property type="component" value="Unassembled WGS sequence"/>
</dbReference>
<comment type="catalytic activity">
    <reaction evidence="9 10">
        <text>nicotinate beta-D-ribonucleotide + ATP + H(+) = deamido-NAD(+) + diphosphate</text>
        <dbReference type="Rhea" id="RHEA:22860"/>
        <dbReference type="ChEBI" id="CHEBI:15378"/>
        <dbReference type="ChEBI" id="CHEBI:30616"/>
        <dbReference type="ChEBI" id="CHEBI:33019"/>
        <dbReference type="ChEBI" id="CHEBI:57502"/>
        <dbReference type="ChEBI" id="CHEBI:58437"/>
        <dbReference type="EC" id="2.7.7.18"/>
    </reaction>
</comment>
<dbReference type="CDD" id="cd02165">
    <property type="entry name" value="NMNAT"/>
    <property type="match status" value="1"/>
</dbReference>
<dbReference type="InterPro" id="IPR004821">
    <property type="entry name" value="Cyt_trans-like"/>
</dbReference>
<dbReference type="InterPro" id="IPR005248">
    <property type="entry name" value="NadD/NMNAT"/>
</dbReference>
<feature type="domain" description="Cytidyltransferase-like" evidence="11">
    <location>
        <begin position="27"/>
        <end position="182"/>
    </location>
</feature>
<dbReference type="NCBIfam" id="NF000841">
    <property type="entry name" value="PRK00071.1-4"/>
    <property type="match status" value="1"/>
</dbReference>
<reference evidence="13" key="1">
    <citation type="journal article" date="2019" name="Int. J. Syst. Evol. Microbiol.">
        <title>The Global Catalogue of Microorganisms (GCM) 10K type strain sequencing project: providing services to taxonomists for standard genome sequencing and annotation.</title>
        <authorList>
            <consortium name="The Broad Institute Genomics Platform"/>
            <consortium name="The Broad Institute Genome Sequencing Center for Infectious Disease"/>
            <person name="Wu L."/>
            <person name="Ma J."/>
        </authorList>
    </citation>
    <scope>NUCLEOTIDE SEQUENCE [LARGE SCALE GENOMIC DNA]</scope>
    <source>
        <strain evidence="13">CCM 8937</strain>
    </source>
</reference>
<sequence length="210" mass="23927">MKQQKILTPEPKVKLATQTIRRHAVGIVGGTFNPIHLGHLVMADQVMCQLKLERVLFIPDAQPPHVDHKETLAAKDRVAMLELAIADHPGFELDLLEIVRGGKSYTYDTIVELKKRHPLNDYYLILGADMIDYLKKWYRIDELAKLVTFVGVKRPGYPTHSAYPVIWVDAPELAISSTKIRHLVKNHCSIKYLVPDAVARYIDEKGLYHD</sequence>
<dbReference type="SUPFAM" id="SSF52374">
    <property type="entry name" value="Nucleotidylyl transferase"/>
    <property type="match status" value="1"/>
</dbReference>
<evidence type="ECO:0000256" key="9">
    <source>
        <dbReference type="ARBA" id="ARBA00048721"/>
    </source>
</evidence>
<dbReference type="InterPro" id="IPR014729">
    <property type="entry name" value="Rossmann-like_a/b/a_fold"/>
</dbReference>
<comment type="pathway">
    <text evidence="2 10">Cofactor biosynthesis; NAD(+) biosynthesis; deamido-NAD(+) from nicotinate D-ribonucleotide: step 1/1.</text>
</comment>
<dbReference type="PANTHER" id="PTHR39321:SF3">
    <property type="entry name" value="PHOSPHOPANTETHEINE ADENYLYLTRANSFERASE"/>
    <property type="match status" value="1"/>
</dbReference>
<keyword evidence="13" id="KW-1185">Reference proteome</keyword>
<dbReference type="HAMAP" id="MF_00244">
    <property type="entry name" value="NaMN_adenylyltr"/>
    <property type="match status" value="1"/>
</dbReference>
<evidence type="ECO:0000256" key="3">
    <source>
        <dbReference type="ARBA" id="ARBA00022642"/>
    </source>
</evidence>
<keyword evidence="4 10" id="KW-0808">Transferase</keyword>
<dbReference type="Pfam" id="PF01467">
    <property type="entry name" value="CTP_transf_like"/>
    <property type="match status" value="1"/>
</dbReference>
<dbReference type="NCBIfam" id="TIGR00482">
    <property type="entry name" value="nicotinate (nicotinamide) nucleotide adenylyltransferase"/>
    <property type="match status" value="1"/>
</dbReference>
<dbReference type="EC" id="2.7.7.18" evidence="10"/>
<comment type="caution">
    <text evidence="12">The sequence shown here is derived from an EMBL/GenBank/DDBJ whole genome shotgun (WGS) entry which is preliminary data.</text>
</comment>
<protein>
    <recommendedName>
        <fullName evidence="10">Probable nicotinate-nucleotide adenylyltransferase</fullName>
        <ecNumber evidence="10">2.7.7.18</ecNumber>
    </recommendedName>
    <alternativeName>
        <fullName evidence="10">Deamido-NAD(+) diphosphorylase</fullName>
    </alternativeName>
    <alternativeName>
        <fullName evidence="10">Deamido-NAD(+) pyrophosphorylase</fullName>
    </alternativeName>
    <alternativeName>
        <fullName evidence="10">Nicotinate mononucleotide adenylyltransferase</fullName>
        <shortName evidence="10">NaMN adenylyltransferase</shortName>
    </alternativeName>
</protein>
<evidence type="ECO:0000313" key="13">
    <source>
        <dbReference type="Proteomes" id="UP001597191"/>
    </source>
</evidence>
<dbReference type="NCBIfam" id="TIGR00125">
    <property type="entry name" value="cyt_tran_rel"/>
    <property type="match status" value="1"/>
</dbReference>
<evidence type="ECO:0000256" key="1">
    <source>
        <dbReference type="ARBA" id="ARBA00002324"/>
    </source>
</evidence>
<evidence type="ECO:0000313" key="12">
    <source>
        <dbReference type="EMBL" id="MFD1410791.1"/>
    </source>
</evidence>
<comment type="function">
    <text evidence="1 10">Catalyzes the reversible adenylation of nicotinate mononucleotide (NaMN) to nicotinic acid adenine dinucleotide (NaAD).</text>
</comment>
<accession>A0ABW4BKL8</accession>
<keyword evidence="3 10" id="KW-0662">Pyridine nucleotide biosynthesis</keyword>
<dbReference type="NCBIfam" id="NF000840">
    <property type="entry name" value="PRK00071.1-3"/>
    <property type="match status" value="1"/>
</dbReference>
<evidence type="ECO:0000256" key="6">
    <source>
        <dbReference type="ARBA" id="ARBA00022741"/>
    </source>
</evidence>
<evidence type="ECO:0000256" key="2">
    <source>
        <dbReference type="ARBA" id="ARBA00005019"/>
    </source>
</evidence>
<comment type="similarity">
    <text evidence="10">Belongs to the NadD family.</text>
</comment>
<dbReference type="PANTHER" id="PTHR39321">
    <property type="entry name" value="NICOTINATE-NUCLEOTIDE ADENYLYLTRANSFERASE-RELATED"/>
    <property type="match status" value="1"/>
</dbReference>
<gene>
    <name evidence="10" type="primary">nadD</name>
    <name evidence="12" type="ORF">ACFQ4R_04070</name>
</gene>
<evidence type="ECO:0000259" key="11">
    <source>
        <dbReference type="Pfam" id="PF01467"/>
    </source>
</evidence>
<dbReference type="RefSeq" id="WP_125647895.1">
    <property type="nucleotide sequence ID" value="NZ_JBHTOH010000025.1"/>
</dbReference>
<keyword evidence="8 10" id="KW-0520">NAD</keyword>
<keyword evidence="7 10" id="KW-0067">ATP-binding</keyword>
<evidence type="ECO:0000256" key="4">
    <source>
        <dbReference type="ARBA" id="ARBA00022679"/>
    </source>
</evidence>
<evidence type="ECO:0000256" key="5">
    <source>
        <dbReference type="ARBA" id="ARBA00022695"/>
    </source>
</evidence>
<evidence type="ECO:0000256" key="8">
    <source>
        <dbReference type="ARBA" id="ARBA00023027"/>
    </source>
</evidence>
<dbReference type="GO" id="GO:0004515">
    <property type="term" value="F:nicotinate-nucleotide adenylyltransferase activity"/>
    <property type="evidence" value="ECO:0007669"/>
    <property type="project" value="UniProtKB-EC"/>
</dbReference>
<evidence type="ECO:0000256" key="7">
    <source>
        <dbReference type="ARBA" id="ARBA00022840"/>
    </source>
</evidence>
<dbReference type="EMBL" id="JBHTOH010000025">
    <property type="protein sequence ID" value="MFD1410791.1"/>
    <property type="molecule type" value="Genomic_DNA"/>
</dbReference>